<evidence type="ECO:0000259" key="2">
    <source>
        <dbReference type="Pfam" id="PF12146"/>
    </source>
</evidence>
<keyword evidence="1" id="KW-0472">Membrane</keyword>
<evidence type="ECO:0000256" key="1">
    <source>
        <dbReference type="SAM" id="Phobius"/>
    </source>
</evidence>
<dbReference type="RefSeq" id="WP_074242414.1">
    <property type="nucleotide sequence ID" value="NZ_FSRA01000002.1"/>
</dbReference>
<organism evidence="3 4">
    <name type="scientific">Chitinophaga niabensis</name>
    <dbReference type="NCBI Taxonomy" id="536979"/>
    <lineage>
        <taxon>Bacteria</taxon>
        <taxon>Pseudomonadati</taxon>
        <taxon>Bacteroidota</taxon>
        <taxon>Chitinophagia</taxon>
        <taxon>Chitinophagales</taxon>
        <taxon>Chitinophagaceae</taxon>
        <taxon>Chitinophaga</taxon>
    </lineage>
</organism>
<keyword evidence="1" id="KW-0812">Transmembrane</keyword>
<dbReference type="InterPro" id="IPR029058">
    <property type="entry name" value="AB_hydrolase_fold"/>
</dbReference>
<feature type="transmembrane region" description="Helical" evidence="1">
    <location>
        <begin position="6"/>
        <end position="22"/>
    </location>
</feature>
<dbReference type="STRING" id="536979.SAMN04488055_5150"/>
<evidence type="ECO:0000313" key="4">
    <source>
        <dbReference type="Proteomes" id="UP000185003"/>
    </source>
</evidence>
<dbReference type="EMBL" id="FSRA01000002">
    <property type="protein sequence ID" value="SIO52004.1"/>
    <property type="molecule type" value="Genomic_DNA"/>
</dbReference>
<proteinExistence type="predicted"/>
<dbReference type="PANTHER" id="PTHR12277">
    <property type="entry name" value="ALPHA/BETA HYDROLASE DOMAIN-CONTAINING PROTEIN"/>
    <property type="match status" value="1"/>
</dbReference>
<dbReference type="Pfam" id="PF12146">
    <property type="entry name" value="Hydrolase_4"/>
    <property type="match status" value="1"/>
</dbReference>
<accession>A0A1N6K5Y5</accession>
<gene>
    <name evidence="3" type="ORF">SAMN04488055_5150</name>
</gene>
<dbReference type="SUPFAM" id="SSF53474">
    <property type="entry name" value="alpha/beta-Hydrolases"/>
    <property type="match status" value="1"/>
</dbReference>
<dbReference type="PANTHER" id="PTHR12277:SF81">
    <property type="entry name" value="PROTEIN ABHD13"/>
    <property type="match status" value="1"/>
</dbReference>
<reference evidence="3 4" key="1">
    <citation type="submission" date="2016-11" db="EMBL/GenBank/DDBJ databases">
        <authorList>
            <person name="Jaros S."/>
            <person name="Januszkiewicz K."/>
            <person name="Wedrychowicz H."/>
        </authorList>
    </citation>
    <scope>NUCLEOTIDE SEQUENCE [LARGE SCALE GENOMIC DNA]</scope>
    <source>
        <strain evidence="3 4">DSM 24787</strain>
    </source>
</reference>
<dbReference type="InterPro" id="IPR022742">
    <property type="entry name" value="Hydrolase_4"/>
</dbReference>
<protein>
    <recommendedName>
        <fullName evidence="2">Serine aminopeptidase S33 domain-containing protein</fullName>
    </recommendedName>
</protein>
<evidence type="ECO:0000313" key="3">
    <source>
        <dbReference type="EMBL" id="SIO52004.1"/>
    </source>
</evidence>
<name>A0A1N6K5Y5_9BACT</name>
<dbReference type="OrthoDB" id="9777090at2"/>
<dbReference type="Proteomes" id="UP000185003">
    <property type="component" value="Unassembled WGS sequence"/>
</dbReference>
<keyword evidence="4" id="KW-1185">Reference proteome</keyword>
<dbReference type="AlphaFoldDB" id="A0A1N6K5Y5"/>
<dbReference type="Gene3D" id="3.40.50.1820">
    <property type="entry name" value="alpha/beta hydrolase"/>
    <property type="match status" value="1"/>
</dbReference>
<keyword evidence="1" id="KW-1133">Transmembrane helix</keyword>
<feature type="domain" description="Serine aminopeptidase S33" evidence="2">
    <location>
        <begin position="67"/>
        <end position="178"/>
    </location>
</feature>
<sequence>MSPTIIYIIAGYILLMILAYLIQERFIFKPEKLRPDFEFRYDQPFEELFFEVAPGVRINGLHFKVGKPKGILLYFHGNSRSIKGWGKYAKDFTRYGYDVLMVDYRGFGKSTGKRTETDLLNDSQFVYDTLRARHPEDHILVYGRSIGSGFATRLASDNTPRYLILDAPYYSFARVVKRFLPILPLRWVLRYHLRTDLWIKKVKCHTYIIHGTKDMLIPIRHSEHLQKLNPRRITLIRIEGGRHNNLPSFPEYHAFIRDILQE</sequence>